<proteinExistence type="predicted"/>
<keyword evidence="3" id="KW-1185">Reference proteome</keyword>
<comment type="caution">
    <text evidence="2">The sequence shown here is derived from an EMBL/GenBank/DDBJ whole genome shotgun (WGS) entry which is preliminary data.</text>
</comment>
<accession>A0AAE1HHS0</accession>
<dbReference type="EMBL" id="JAHWGI010001040">
    <property type="protein sequence ID" value="KAK3921602.1"/>
    <property type="molecule type" value="Genomic_DNA"/>
</dbReference>
<dbReference type="PANTHER" id="PTHR40552">
    <property type="entry name" value="AT05186P-RELATED"/>
    <property type="match status" value="1"/>
</dbReference>
<gene>
    <name evidence="2" type="ORF">KUF71_010774</name>
</gene>
<sequence length="753" mass="87229">MRVISGSFDQSDILRFPKYFGRQCSANAVTAICKANIVNPGLWTCQTIDECLMTGNKLFEMFYEHHPNSFSHFYLRPEELYSTVSFPETEITFQIEKDAIYDGTSVNSIATVNNDGPTNYCLHDAILCFFHNFNYGVLTCQVQCIAIMKIENKYYVFDSHKRGKNGLNDGTNGTAVLMIYPTICELVTHLKTLFSCSSCDSAPTVACNNCQFSITPLFIVNVRNFAKNVVSNDIETSNIANQTLSKLDQARIVKKNKTMRKNSQKFKKSCIKIEKKKDDDISCTSATYLINKIYDLRIRPTQVKYERTKEQKEKHVQQISNRYKTNNEMRQNKVKQVKEKYQNDALFKQSHNEKMKEIMQEKYKTNDSFRISHSKKMQEKYKTDESFRATHKTNMQQKYHTNKDYHDKLISNGRESCLTAQGSKQKSNYQILYSASKKTKICLHEKFQEQKKEMPTMICTCCAQLFFKKSTVSEITIKVDKSLRISDVCIYRRHLQENESGNVCSTCASHLKKVTCLPRMDSEDDTLLVQLMRRMSDKTPYAFENVRPEKVFNAAKYLDNTPLYKQHKISLNENWLQQFHDQTNDAITDSVSSSNEHNPLEQADDEDDLTDQQETLLTSGFVADSGIKIAPGEGNMPLSLTLDEDMDVLAFPTVYGGKQRTFKVKYTPVEMAKAEARSHDRRVATNIPKVMMNFCKARIHKLKSRVNINLRKKIARYIVNRFDAFRNLYRDKNGPFHPYEVDNDFFRIELQFR</sequence>
<evidence type="ECO:0000256" key="1">
    <source>
        <dbReference type="SAM" id="MobiDB-lite"/>
    </source>
</evidence>
<dbReference type="SUPFAM" id="SSF54001">
    <property type="entry name" value="Cysteine proteinases"/>
    <property type="match status" value="1"/>
</dbReference>
<name>A0AAE1HHS0_9NEOP</name>
<feature type="non-terminal residue" evidence="2">
    <location>
        <position position="1"/>
    </location>
</feature>
<protein>
    <submittedName>
        <fullName evidence="2">Cytochrome P450-terp</fullName>
    </submittedName>
</protein>
<evidence type="ECO:0000313" key="3">
    <source>
        <dbReference type="Proteomes" id="UP001219518"/>
    </source>
</evidence>
<feature type="region of interest" description="Disordered" evidence="1">
    <location>
        <begin position="587"/>
        <end position="609"/>
    </location>
</feature>
<reference evidence="2" key="1">
    <citation type="submission" date="2021-07" db="EMBL/GenBank/DDBJ databases">
        <authorList>
            <person name="Catto M.A."/>
            <person name="Jacobson A."/>
            <person name="Kennedy G."/>
            <person name="Labadie P."/>
            <person name="Hunt B.G."/>
            <person name="Srinivasan R."/>
        </authorList>
    </citation>
    <scope>NUCLEOTIDE SEQUENCE</scope>
    <source>
        <strain evidence="2">PL_HMW_Pooled</strain>
        <tissue evidence="2">Head</tissue>
    </source>
</reference>
<dbReference type="AlphaFoldDB" id="A0AAE1HHS0"/>
<dbReference type="PANTHER" id="PTHR40552:SF6">
    <property type="entry name" value="FI09606P-RELATED"/>
    <property type="match status" value="1"/>
</dbReference>
<dbReference type="InterPro" id="IPR038765">
    <property type="entry name" value="Papain-like_cys_pep_sf"/>
</dbReference>
<organism evidence="2 3">
    <name type="scientific">Frankliniella fusca</name>
    <dbReference type="NCBI Taxonomy" id="407009"/>
    <lineage>
        <taxon>Eukaryota</taxon>
        <taxon>Metazoa</taxon>
        <taxon>Ecdysozoa</taxon>
        <taxon>Arthropoda</taxon>
        <taxon>Hexapoda</taxon>
        <taxon>Insecta</taxon>
        <taxon>Pterygota</taxon>
        <taxon>Neoptera</taxon>
        <taxon>Paraneoptera</taxon>
        <taxon>Thysanoptera</taxon>
        <taxon>Terebrantia</taxon>
        <taxon>Thripoidea</taxon>
        <taxon>Thripidae</taxon>
        <taxon>Frankliniella</taxon>
    </lineage>
</organism>
<dbReference type="Proteomes" id="UP001219518">
    <property type="component" value="Unassembled WGS sequence"/>
</dbReference>
<evidence type="ECO:0000313" key="2">
    <source>
        <dbReference type="EMBL" id="KAK3921602.1"/>
    </source>
</evidence>
<reference evidence="2" key="2">
    <citation type="journal article" date="2023" name="BMC Genomics">
        <title>Pest status, molecular evolution, and epigenetic factors derived from the genome assembly of Frankliniella fusca, a thysanopteran phytovirus vector.</title>
        <authorList>
            <person name="Catto M.A."/>
            <person name="Labadie P.E."/>
            <person name="Jacobson A.L."/>
            <person name="Kennedy G.G."/>
            <person name="Srinivasan R."/>
            <person name="Hunt B.G."/>
        </authorList>
    </citation>
    <scope>NUCLEOTIDE SEQUENCE</scope>
    <source>
        <strain evidence="2">PL_HMW_Pooled</strain>
    </source>
</reference>
<dbReference type="Gene3D" id="3.90.70.120">
    <property type="match status" value="1"/>
</dbReference>
<feature type="compositionally biased region" description="Polar residues" evidence="1">
    <location>
        <begin position="587"/>
        <end position="597"/>
    </location>
</feature>